<reference evidence="1 2" key="1">
    <citation type="submission" date="2018-05" db="EMBL/GenBank/DDBJ databases">
        <title>Pararhodobacter marina sp. nov., isolated from deep-sea water of the Indian Ocean.</title>
        <authorList>
            <person name="Lai Q.Sr."/>
            <person name="Liu X."/>
            <person name="Shao Z."/>
        </authorList>
    </citation>
    <scope>NUCLEOTIDE SEQUENCE [LARGE SCALE GENOMIC DNA]</scope>
    <source>
        <strain evidence="1 2">CIC4N-9</strain>
    </source>
</reference>
<sequence>MNVYHCMIDLKPTAKALTFAHALDQWLSLLQREGRILTWRLMRIKLRLGGDDCADFLLEIEVEDLAMLDAAFRYLGRANEEAVELYEQMHQHIQHVDTGLYRPYPDPERVERMSLL</sequence>
<accession>A0A2U2CBG7</accession>
<comment type="caution">
    <text evidence="1">The sequence shown here is derived from an EMBL/GenBank/DDBJ whole genome shotgun (WGS) entry which is preliminary data.</text>
</comment>
<dbReference type="InterPro" id="IPR046722">
    <property type="entry name" value="DUF6614"/>
</dbReference>
<keyword evidence="2" id="KW-1185">Reference proteome</keyword>
<evidence type="ECO:0000313" key="1">
    <source>
        <dbReference type="EMBL" id="PWE29209.1"/>
    </source>
</evidence>
<name>A0A2U2CBG7_9RHOB</name>
<dbReference type="AlphaFoldDB" id="A0A2U2CBG7"/>
<gene>
    <name evidence="1" type="ORF">C4N9_10400</name>
</gene>
<proteinExistence type="predicted"/>
<dbReference type="RefSeq" id="WP_109533258.1">
    <property type="nucleotide sequence ID" value="NZ_QEYD01000005.1"/>
</dbReference>
<dbReference type="Pfam" id="PF20319">
    <property type="entry name" value="DUF6614"/>
    <property type="match status" value="1"/>
</dbReference>
<dbReference type="EMBL" id="QEYD01000005">
    <property type="protein sequence ID" value="PWE29209.1"/>
    <property type="molecule type" value="Genomic_DNA"/>
</dbReference>
<dbReference type="Proteomes" id="UP000244940">
    <property type="component" value="Unassembled WGS sequence"/>
</dbReference>
<dbReference type="GeneID" id="94365301"/>
<evidence type="ECO:0000313" key="2">
    <source>
        <dbReference type="Proteomes" id="UP000244940"/>
    </source>
</evidence>
<dbReference type="OrthoDB" id="7359918at2"/>
<protein>
    <submittedName>
        <fullName evidence="1">Uncharacterized protein</fullName>
    </submittedName>
</protein>
<organism evidence="1 2">
    <name type="scientific">Pararhodobacter marinus</name>
    <dbReference type="NCBI Taxonomy" id="2184063"/>
    <lineage>
        <taxon>Bacteria</taxon>
        <taxon>Pseudomonadati</taxon>
        <taxon>Pseudomonadota</taxon>
        <taxon>Alphaproteobacteria</taxon>
        <taxon>Rhodobacterales</taxon>
        <taxon>Paracoccaceae</taxon>
        <taxon>Pararhodobacter</taxon>
    </lineage>
</organism>